<feature type="non-terminal residue" evidence="1">
    <location>
        <position position="1"/>
    </location>
</feature>
<comment type="caution">
    <text evidence="1">The sequence shown here is derived from an EMBL/GenBank/DDBJ whole genome shotgun (WGS) entry which is preliminary data.</text>
</comment>
<protein>
    <submittedName>
        <fullName evidence="1">Uncharacterized protein</fullName>
    </submittedName>
</protein>
<name>X0ZMH6_9ZZZZ</name>
<gene>
    <name evidence="1" type="ORF">S01H4_05337</name>
</gene>
<reference evidence="1" key="1">
    <citation type="journal article" date="2014" name="Front. Microbiol.">
        <title>High frequency of phylogenetically diverse reductive dehalogenase-homologous genes in deep subseafloor sedimentary metagenomes.</title>
        <authorList>
            <person name="Kawai M."/>
            <person name="Futagami T."/>
            <person name="Toyoda A."/>
            <person name="Takaki Y."/>
            <person name="Nishi S."/>
            <person name="Hori S."/>
            <person name="Arai W."/>
            <person name="Tsubouchi T."/>
            <person name="Morono Y."/>
            <person name="Uchiyama I."/>
            <person name="Ito T."/>
            <person name="Fujiyama A."/>
            <person name="Inagaki F."/>
            <person name="Takami H."/>
        </authorList>
    </citation>
    <scope>NUCLEOTIDE SEQUENCE</scope>
    <source>
        <strain evidence="1">Expedition CK06-06</strain>
    </source>
</reference>
<proteinExistence type="predicted"/>
<sequence>SGTALTMYYALDDGEETSAISQTLTANTTRWYKFDLSGGGQRGRAISPRPYVSDAYDVTFMGYGFVWDYDSEGTEY</sequence>
<dbReference type="EMBL" id="BART01001536">
    <property type="protein sequence ID" value="GAG70579.1"/>
    <property type="molecule type" value="Genomic_DNA"/>
</dbReference>
<accession>X0ZMH6</accession>
<dbReference type="AlphaFoldDB" id="X0ZMH6"/>
<evidence type="ECO:0000313" key="1">
    <source>
        <dbReference type="EMBL" id="GAG70579.1"/>
    </source>
</evidence>
<organism evidence="1">
    <name type="scientific">marine sediment metagenome</name>
    <dbReference type="NCBI Taxonomy" id="412755"/>
    <lineage>
        <taxon>unclassified sequences</taxon>
        <taxon>metagenomes</taxon>
        <taxon>ecological metagenomes</taxon>
    </lineage>
</organism>